<dbReference type="EMBL" id="JAYMYQ010000009">
    <property type="protein sequence ID" value="KAK7313708.1"/>
    <property type="molecule type" value="Genomic_DNA"/>
</dbReference>
<dbReference type="PANTHER" id="PTHR24093:SF434">
    <property type="entry name" value="CALCIUM-TRANSPORTING ATPASE 13, PLASMA MEMBRANE-TYPE-RELATED"/>
    <property type="match status" value="1"/>
</dbReference>
<name>A0AAN9KCD8_CANGL</name>
<keyword evidence="1" id="KW-0460">Magnesium</keyword>
<dbReference type="InterPro" id="IPR023214">
    <property type="entry name" value="HAD_sf"/>
</dbReference>
<organism evidence="2 3">
    <name type="scientific">Canavalia gladiata</name>
    <name type="common">Sword bean</name>
    <name type="synonym">Dolichos gladiatus</name>
    <dbReference type="NCBI Taxonomy" id="3824"/>
    <lineage>
        <taxon>Eukaryota</taxon>
        <taxon>Viridiplantae</taxon>
        <taxon>Streptophyta</taxon>
        <taxon>Embryophyta</taxon>
        <taxon>Tracheophyta</taxon>
        <taxon>Spermatophyta</taxon>
        <taxon>Magnoliopsida</taxon>
        <taxon>eudicotyledons</taxon>
        <taxon>Gunneridae</taxon>
        <taxon>Pentapetalae</taxon>
        <taxon>rosids</taxon>
        <taxon>fabids</taxon>
        <taxon>Fabales</taxon>
        <taxon>Fabaceae</taxon>
        <taxon>Papilionoideae</taxon>
        <taxon>50 kb inversion clade</taxon>
        <taxon>NPAAA clade</taxon>
        <taxon>indigoferoid/millettioid clade</taxon>
        <taxon>Phaseoleae</taxon>
        <taxon>Canavalia</taxon>
    </lineage>
</organism>
<accession>A0AAN9KCD8</accession>
<dbReference type="Proteomes" id="UP001367508">
    <property type="component" value="Unassembled WGS sequence"/>
</dbReference>
<comment type="caution">
    <text evidence="2">The sequence shown here is derived from an EMBL/GenBank/DDBJ whole genome shotgun (WGS) entry which is preliminary data.</text>
</comment>
<gene>
    <name evidence="2" type="ORF">VNO77_38903</name>
</gene>
<evidence type="ECO:0000313" key="3">
    <source>
        <dbReference type="Proteomes" id="UP001367508"/>
    </source>
</evidence>
<protein>
    <submittedName>
        <fullName evidence="2">Uncharacterized protein</fullName>
    </submittedName>
</protein>
<dbReference type="PRINTS" id="PR00119">
    <property type="entry name" value="CATATPASE"/>
</dbReference>
<evidence type="ECO:0000313" key="2">
    <source>
        <dbReference type="EMBL" id="KAK7313708.1"/>
    </source>
</evidence>
<dbReference type="SUPFAM" id="SSF56784">
    <property type="entry name" value="HAD-like"/>
    <property type="match status" value="1"/>
</dbReference>
<dbReference type="InterPro" id="IPR036412">
    <property type="entry name" value="HAD-like_sf"/>
</dbReference>
<reference evidence="2 3" key="1">
    <citation type="submission" date="2024-01" db="EMBL/GenBank/DDBJ databases">
        <title>The genomes of 5 underutilized Papilionoideae crops provide insights into root nodulation and disease resistanc.</title>
        <authorList>
            <person name="Jiang F."/>
        </authorList>
    </citation>
    <scope>NUCLEOTIDE SEQUENCE [LARGE SCALE GENOMIC DNA]</scope>
    <source>
        <strain evidence="2">LVBAO_FW01</strain>
        <tissue evidence="2">Leaves</tissue>
    </source>
</reference>
<evidence type="ECO:0000256" key="1">
    <source>
        <dbReference type="ARBA" id="ARBA00022842"/>
    </source>
</evidence>
<dbReference type="GO" id="GO:0005886">
    <property type="term" value="C:plasma membrane"/>
    <property type="evidence" value="ECO:0007669"/>
    <property type="project" value="TreeGrafter"/>
</dbReference>
<dbReference type="PANTHER" id="PTHR24093">
    <property type="entry name" value="CATION TRANSPORTING ATPASE"/>
    <property type="match status" value="1"/>
</dbReference>
<sequence>MVQCRKQKDHVVPVISDGTNDALALKEADIELPMGIQGSKVDKECSDIVLFDDNFASVVTVLSYNVSRGSATHTNPTS</sequence>
<dbReference type="AlphaFoldDB" id="A0AAN9KCD8"/>
<dbReference type="GO" id="GO:0005388">
    <property type="term" value="F:P-type calcium transporter activity"/>
    <property type="evidence" value="ECO:0007669"/>
    <property type="project" value="TreeGrafter"/>
</dbReference>
<keyword evidence="3" id="KW-1185">Reference proteome</keyword>
<proteinExistence type="predicted"/>
<dbReference type="Gene3D" id="3.40.50.1000">
    <property type="entry name" value="HAD superfamily/HAD-like"/>
    <property type="match status" value="1"/>
</dbReference>